<reference evidence="7" key="2">
    <citation type="submission" date="2019-11" db="UniProtKB">
        <authorList>
            <consortium name="WormBaseParasite"/>
        </authorList>
    </citation>
    <scope>IDENTIFICATION</scope>
    <source>
        <strain evidence="7">Puerto Rican</strain>
    </source>
</reference>
<evidence type="ECO:0000259" key="4">
    <source>
        <dbReference type="PROSITE" id="PS50812"/>
    </source>
</evidence>
<dbReference type="Gene3D" id="3.30.40.100">
    <property type="match status" value="1"/>
</dbReference>
<name>A0A5K4FDB4_SCHMA</name>
<evidence type="ECO:0000256" key="2">
    <source>
        <dbReference type="ARBA" id="ARBA00022771"/>
    </source>
</evidence>
<evidence type="ECO:0000259" key="5">
    <source>
        <dbReference type="PROSITE" id="PS51050"/>
    </source>
</evidence>
<keyword evidence="6" id="KW-1185">Reference proteome</keyword>
<dbReference type="Pfam" id="PF07496">
    <property type="entry name" value="zf-CW"/>
    <property type="match status" value="1"/>
</dbReference>
<dbReference type="AlphaFoldDB" id="A0A5K4FDB4"/>
<dbReference type="PANTHER" id="PTHR15999">
    <property type="entry name" value="ZINC FINGER CW-TYPE PWWP DOMAIN PROTEIN 1"/>
    <property type="match status" value="1"/>
</dbReference>
<keyword evidence="2" id="KW-0863">Zinc-finger</keyword>
<protein>
    <submittedName>
        <fullName evidence="7">Zinc finger CW-type PWWP domain protein 1-like</fullName>
    </submittedName>
</protein>
<sequence>MNVLGLPIKEPNISNFDKFVDEILDRISTIPLNILYENYFKYSKPEGNQSVTTNKVQYGETISYISNGNRKNNKKRSFIMSKGYVIGDADSTYCPRINIIEEQDLPGTWVECSFCSKWRYLPKVCDPSQLNDSWYCALNSKYFKTLTANSTINKYLHIPCGESEDLGAVRQEDEFIFQHFSVGSVVWAKTQGYPDWPAMVYYNSQGRYAEFDANSKEVTDYYIVFLGPRRSAKSKIQAKRIHKFSTFNEVDLSKIPERFWRRLQAAGQEAENALLLSVKDRLAIYGYDHKYEDIKVKASSQVKKLSRPYRKKLQTISNDVKQKGVYKRKIPPIHSCSINEISDRLIDCQLDANCNHTSNVILSSKENLSNIILEGDTNSHKGIPVSNHIFDDKHHQESNHVPLNNSSIEYQQLDISLKSNLSAKLNDTTFDMQYNTTDMNVDNDVIFDDDIISNTCQKMINNDQINSIDCYSPSFLKPIECDQLMKELICPIDICSNPNIETTDCQISNTECSGQNNLSIDHYEDNEPKSNLVGNQNYFKLTYNDLSIYSSNVTVNVNDILISSDHTNKNTIQQLSLNYNKKILYENIPFYYQYFGSNEP</sequence>
<evidence type="ECO:0000313" key="6">
    <source>
        <dbReference type="Proteomes" id="UP000008854"/>
    </source>
</evidence>
<dbReference type="PROSITE" id="PS50812">
    <property type="entry name" value="PWWP"/>
    <property type="match status" value="1"/>
</dbReference>
<evidence type="ECO:0000313" key="7">
    <source>
        <dbReference type="WBParaSite" id="Smp_344680.1"/>
    </source>
</evidence>
<dbReference type="GO" id="GO:0005634">
    <property type="term" value="C:nucleus"/>
    <property type="evidence" value="ECO:0007669"/>
    <property type="project" value="TreeGrafter"/>
</dbReference>
<dbReference type="Pfam" id="PF00855">
    <property type="entry name" value="PWWP"/>
    <property type="match status" value="1"/>
</dbReference>
<keyword evidence="1" id="KW-0479">Metal-binding</keyword>
<keyword evidence="3" id="KW-0862">Zinc</keyword>
<dbReference type="InterPro" id="IPR011124">
    <property type="entry name" value="Znf_CW"/>
</dbReference>
<dbReference type="Proteomes" id="UP000008854">
    <property type="component" value="Unassembled WGS sequence"/>
</dbReference>
<dbReference type="Gene3D" id="2.30.30.140">
    <property type="match status" value="1"/>
</dbReference>
<dbReference type="PANTHER" id="PTHR15999:SF2">
    <property type="entry name" value="ZINC FINGER CW-TYPE PWWP DOMAIN PROTEIN 1"/>
    <property type="match status" value="1"/>
</dbReference>
<feature type="domain" description="CW-type" evidence="5">
    <location>
        <begin position="103"/>
        <end position="168"/>
    </location>
</feature>
<dbReference type="PROSITE" id="PS51050">
    <property type="entry name" value="ZF_CW"/>
    <property type="match status" value="1"/>
</dbReference>
<proteinExistence type="predicted"/>
<organism evidence="6 7">
    <name type="scientific">Schistosoma mansoni</name>
    <name type="common">Blood fluke</name>
    <dbReference type="NCBI Taxonomy" id="6183"/>
    <lineage>
        <taxon>Eukaryota</taxon>
        <taxon>Metazoa</taxon>
        <taxon>Spiralia</taxon>
        <taxon>Lophotrochozoa</taxon>
        <taxon>Platyhelminthes</taxon>
        <taxon>Trematoda</taxon>
        <taxon>Digenea</taxon>
        <taxon>Strigeidida</taxon>
        <taxon>Schistosomatoidea</taxon>
        <taxon>Schistosomatidae</taxon>
        <taxon>Schistosoma</taxon>
    </lineage>
</organism>
<dbReference type="SUPFAM" id="SSF63748">
    <property type="entry name" value="Tudor/PWWP/MBT"/>
    <property type="match status" value="1"/>
</dbReference>
<accession>A0A5K4FDB4</accession>
<feature type="domain" description="PWWP" evidence="4">
    <location>
        <begin position="182"/>
        <end position="247"/>
    </location>
</feature>
<dbReference type="WBParaSite" id="Smp_344680.1">
    <property type="protein sequence ID" value="Smp_344680.1"/>
    <property type="gene ID" value="Smp_344680"/>
</dbReference>
<dbReference type="GO" id="GO:0008270">
    <property type="term" value="F:zinc ion binding"/>
    <property type="evidence" value="ECO:0007669"/>
    <property type="project" value="UniProtKB-KW"/>
</dbReference>
<dbReference type="ExpressionAtlas" id="A0A5K4FDB4">
    <property type="expression patterns" value="baseline"/>
</dbReference>
<dbReference type="InParanoid" id="A0A5K4FDB4"/>
<dbReference type="InterPro" id="IPR000313">
    <property type="entry name" value="PWWP_dom"/>
</dbReference>
<dbReference type="InterPro" id="IPR042778">
    <property type="entry name" value="ZCWPW1/ZCWPW2"/>
</dbReference>
<evidence type="ECO:0000256" key="3">
    <source>
        <dbReference type="ARBA" id="ARBA00022833"/>
    </source>
</evidence>
<reference evidence="6" key="1">
    <citation type="journal article" date="2012" name="PLoS Negl. Trop. Dis.">
        <title>A systematically improved high quality genome and transcriptome of the human blood fluke Schistosoma mansoni.</title>
        <authorList>
            <person name="Protasio A.V."/>
            <person name="Tsai I.J."/>
            <person name="Babbage A."/>
            <person name="Nichol S."/>
            <person name="Hunt M."/>
            <person name="Aslett M.A."/>
            <person name="De Silva N."/>
            <person name="Velarde G.S."/>
            <person name="Anderson T.J."/>
            <person name="Clark R.C."/>
            <person name="Davidson C."/>
            <person name="Dillon G.P."/>
            <person name="Holroyd N.E."/>
            <person name="LoVerde P.T."/>
            <person name="Lloyd C."/>
            <person name="McQuillan J."/>
            <person name="Oliveira G."/>
            <person name="Otto T.D."/>
            <person name="Parker-Manuel S.J."/>
            <person name="Quail M.A."/>
            <person name="Wilson R.A."/>
            <person name="Zerlotini A."/>
            <person name="Dunne D.W."/>
            <person name="Berriman M."/>
        </authorList>
    </citation>
    <scope>NUCLEOTIDE SEQUENCE [LARGE SCALE GENOMIC DNA]</scope>
    <source>
        <strain evidence="6">Puerto Rican</strain>
    </source>
</reference>
<evidence type="ECO:0000256" key="1">
    <source>
        <dbReference type="ARBA" id="ARBA00022723"/>
    </source>
</evidence>